<reference evidence="11 12" key="1">
    <citation type="submission" date="2019-03" db="EMBL/GenBank/DDBJ databases">
        <title>Genomic Encyclopedia of Type Strains, Phase IV (KMG-IV): sequencing the most valuable type-strain genomes for metagenomic binning, comparative biology and taxonomic classification.</title>
        <authorList>
            <person name="Goeker M."/>
        </authorList>
    </citation>
    <scope>NUCLEOTIDE SEQUENCE [LARGE SCALE GENOMIC DNA]</scope>
    <source>
        <strain evidence="11 12">DSM 18063</strain>
    </source>
</reference>
<keyword evidence="3" id="KW-0547">Nucleotide-binding</keyword>
<dbReference type="Proteomes" id="UP000294835">
    <property type="component" value="Unassembled WGS sequence"/>
</dbReference>
<keyword evidence="12" id="KW-1185">Reference proteome</keyword>
<organism evidence="11 12">
    <name type="scientific">Rhodovulum marinum</name>
    <dbReference type="NCBI Taxonomy" id="320662"/>
    <lineage>
        <taxon>Bacteria</taxon>
        <taxon>Pseudomonadati</taxon>
        <taxon>Pseudomonadota</taxon>
        <taxon>Alphaproteobacteria</taxon>
        <taxon>Rhodobacterales</taxon>
        <taxon>Paracoccaceae</taxon>
        <taxon>Rhodovulum</taxon>
    </lineage>
</organism>
<feature type="coiled-coil region" evidence="7">
    <location>
        <begin position="191"/>
        <end position="241"/>
    </location>
</feature>
<proteinExistence type="predicted"/>
<dbReference type="InterPro" id="IPR003593">
    <property type="entry name" value="AAA+_ATPase"/>
</dbReference>
<dbReference type="GO" id="GO:0005886">
    <property type="term" value="C:plasma membrane"/>
    <property type="evidence" value="ECO:0007669"/>
    <property type="project" value="UniProtKB-SubCell"/>
</dbReference>
<comment type="caution">
    <text evidence="11">The sequence shown here is derived from an EMBL/GenBank/DDBJ whole genome shotgun (WGS) entry which is preliminary data.</text>
</comment>
<feature type="transmembrane region" description="Helical" evidence="8">
    <location>
        <begin position="150"/>
        <end position="166"/>
    </location>
</feature>
<evidence type="ECO:0000259" key="9">
    <source>
        <dbReference type="PROSITE" id="PS50893"/>
    </source>
</evidence>
<evidence type="ECO:0000256" key="1">
    <source>
        <dbReference type="ARBA" id="ARBA00004651"/>
    </source>
</evidence>
<dbReference type="GO" id="GO:0016887">
    <property type="term" value="F:ATP hydrolysis activity"/>
    <property type="evidence" value="ECO:0007669"/>
    <property type="project" value="InterPro"/>
</dbReference>
<gene>
    <name evidence="11" type="ORF">EV662_101354</name>
</gene>
<evidence type="ECO:0000256" key="5">
    <source>
        <dbReference type="ARBA" id="ARBA00022989"/>
    </source>
</evidence>
<dbReference type="GO" id="GO:0042883">
    <property type="term" value="P:cysteine transport"/>
    <property type="evidence" value="ECO:0007669"/>
    <property type="project" value="InterPro"/>
</dbReference>
<dbReference type="InterPro" id="IPR003439">
    <property type="entry name" value="ABC_transporter-like_ATP-bd"/>
</dbReference>
<evidence type="ECO:0000256" key="3">
    <source>
        <dbReference type="ARBA" id="ARBA00022741"/>
    </source>
</evidence>
<sequence>MSRKRAKKDDPAGKRLAQMTAPVMSRLERAGALATGASLLWLVQAGAVSLAIGHMLEPERVGGHVAIYALIFVIVGLGRALLDDRAGAMAFRAADTVLALERARLVTRESRRATDDAARPPAARTATLAAEKMAAMTPFLTRYYIARRRAYIVPLVILAVSFWFSWAVGLVLLVAGPLIPVFMALVGIAAKQASERQMEELSNMNVLLLERLTALVDIRLLDASERTVAGFRDAADRLRRRTMEVLRIAFLSSTVLELFAAIGVAMVAVFVGFSLLGEITFGAWATPLTVAEGVFLLLLAPDYFQPLRDLASAWHDKADASAVARELAEIEAKGESSFLGVGASAKPIDTADTLMVRGLAYQPPGGRLIRFPDFDLAPGETLAITGPSGIGKSSLLRLIAGMAVPTEGEIRLGETVLAPENADAWRARLGWLPQQPRFVSGSLKRNLTLAVRPGHSLPLDAALELAAADRVVATLPRGLNTQLGEFGMGVSGGEARRLIVARAAHAHPDLLLADEPTADLDEETAGLVTEGLLGLVAGGAALIVATHDPVLAARMDRQIAMQAEAAA</sequence>
<dbReference type="GO" id="GO:0034040">
    <property type="term" value="F:ATPase-coupled lipid transmembrane transporter activity"/>
    <property type="evidence" value="ECO:0007669"/>
    <property type="project" value="TreeGrafter"/>
</dbReference>
<evidence type="ECO:0000313" key="12">
    <source>
        <dbReference type="Proteomes" id="UP000294835"/>
    </source>
</evidence>
<dbReference type="Pfam" id="PF00664">
    <property type="entry name" value="ABC_membrane"/>
    <property type="match status" value="1"/>
</dbReference>
<keyword evidence="4 11" id="KW-0067">ATP-binding</keyword>
<feature type="domain" description="ABC transporter" evidence="9">
    <location>
        <begin position="354"/>
        <end position="567"/>
    </location>
</feature>
<evidence type="ECO:0000256" key="6">
    <source>
        <dbReference type="ARBA" id="ARBA00023136"/>
    </source>
</evidence>
<dbReference type="Gene3D" id="3.40.50.300">
    <property type="entry name" value="P-loop containing nucleotide triphosphate hydrolases"/>
    <property type="match status" value="1"/>
</dbReference>
<keyword evidence="2 8" id="KW-0812">Transmembrane</keyword>
<dbReference type="PANTHER" id="PTHR24221">
    <property type="entry name" value="ATP-BINDING CASSETTE SUB-FAMILY B"/>
    <property type="match status" value="1"/>
</dbReference>
<dbReference type="RefSeq" id="WP_243695736.1">
    <property type="nucleotide sequence ID" value="NZ_SLXP01000001.1"/>
</dbReference>
<name>A0A4R2Q619_9RHOB</name>
<feature type="transmembrane region" description="Helical" evidence="8">
    <location>
        <begin position="172"/>
        <end position="190"/>
    </location>
</feature>
<evidence type="ECO:0000259" key="10">
    <source>
        <dbReference type="PROSITE" id="PS50929"/>
    </source>
</evidence>
<feature type="transmembrane region" description="Helical" evidence="8">
    <location>
        <begin position="61"/>
        <end position="82"/>
    </location>
</feature>
<dbReference type="InterPro" id="IPR014216">
    <property type="entry name" value="ABC_transptr_CydD"/>
</dbReference>
<comment type="subcellular location">
    <subcellularLocation>
        <location evidence="1">Cell membrane</location>
        <topology evidence="1">Multi-pass membrane protein</topology>
    </subcellularLocation>
</comment>
<dbReference type="SMART" id="SM00382">
    <property type="entry name" value="AAA"/>
    <property type="match status" value="1"/>
</dbReference>
<protein>
    <submittedName>
        <fullName evidence="11">ATP-binding cassette subfamily C protein CydD</fullName>
    </submittedName>
</protein>
<dbReference type="InterPro" id="IPR011527">
    <property type="entry name" value="ABC1_TM_dom"/>
</dbReference>
<dbReference type="PROSITE" id="PS50929">
    <property type="entry name" value="ABC_TM1F"/>
    <property type="match status" value="1"/>
</dbReference>
<evidence type="ECO:0000256" key="2">
    <source>
        <dbReference type="ARBA" id="ARBA00022692"/>
    </source>
</evidence>
<dbReference type="SUPFAM" id="SSF90123">
    <property type="entry name" value="ABC transporter transmembrane region"/>
    <property type="match status" value="1"/>
</dbReference>
<dbReference type="GO" id="GO:0005524">
    <property type="term" value="F:ATP binding"/>
    <property type="evidence" value="ECO:0007669"/>
    <property type="project" value="UniProtKB-KW"/>
</dbReference>
<dbReference type="SUPFAM" id="SSF52540">
    <property type="entry name" value="P-loop containing nucleoside triphosphate hydrolases"/>
    <property type="match status" value="1"/>
</dbReference>
<dbReference type="EMBL" id="SLXP01000001">
    <property type="protein sequence ID" value="TCP44262.1"/>
    <property type="molecule type" value="Genomic_DNA"/>
</dbReference>
<feature type="domain" description="ABC transmembrane type-1" evidence="10">
    <location>
        <begin position="152"/>
        <end position="319"/>
    </location>
</feature>
<dbReference type="NCBIfam" id="TIGR02857">
    <property type="entry name" value="CydD"/>
    <property type="match status" value="1"/>
</dbReference>
<dbReference type="InterPro" id="IPR017871">
    <property type="entry name" value="ABC_transporter-like_CS"/>
</dbReference>
<keyword evidence="5 8" id="KW-1133">Transmembrane helix</keyword>
<dbReference type="PANTHER" id="PTHR24221:SF261">
    <property type="entry name" value="GLUTATHIONE_L-CYSTEINE TRANSPORT SYSTEM ATP-BINDING_PERMEASE PROTEIN CYDD"/>
    <property type="match status" value="1"/>
</dbReference>
<dbReference type="InterPro" id="IPR036640">
    <property type="entry name" value="ABC1_TM_sf"/>
</dbReference>
<dbReference type="AlphaFoldDB" id="A0A4R2Q619"/>
<evidence type="ECO:0000256" key="4">
    <source>
        <dbReference type="ARBA" id="ARBA00022840"/>
    </source>
</evidence>
<dbReference type="Pfam" id="PF00005">
    <property type="entry name" value="ABC_tran"/>
    <property type="match status" value="1"/>
</dbReference>
<dbReference type="Gene3D" id="1.20.1560.10">
    <property type="entry name" value="ABC transporter type 1, transmembrane domain"/>
    <property type="match status" value="1"/>
</dbReference>
<dbReference type="InterPro" id="IPR039421">
    <property type="entry name" value="Type_1_exporter"/>
</dbReference>
<feature type="transmembrane region" description="Helical" evidence="8">
    <location>
        <begin position="248"/>
        <end position="275"/>
    </location>
</feature>
<dbReference type="GO" id="GO:0140359">
    <property type="term" value="F:ABC-type transporter activity"/>
    <property type="evidence" value="ECO:0007669"/>
    <property type="project" value="InterPro"/>
</dbReference>
<dbReference type="PROSITE" id="PS00211">
    <property type="entry name" value="ABC_TRANSPORTER_1"/>
    <property type="match status" value="1"/>
</dbReference>
<dbReference type="PROSITE" id="PS50893">
    <property type="entry name" value="ABC_TRANSPORTER_2"/>
    <property type="match status" value="1"/>
</dbReference>
<evidence type="ECO:0000256" key="8">
    <source>
        <dbReference type="SAM" id="Phobius"/>
    </source>
</evidence>
<evidence type="ECO:0000313" key="11">
    <source>
        <dbReference type="EMBL" id="TCP44262.1"/>
    </source>
</evidence>
<keyword evidence="7" id="KW-0175">Coiled coil</keyword>
<dbReference type="CDD" id="cd18584">
    <property type="entry name" value="ABC_6TM_AarD_CydD"/>
    <property type="match status" value="1"/>
</dbReference>
<accession>A0A4R2Q619</accession>
<evidence type="ECO:0000256" key="7">
    <source>
        <dbReference type="SAM" id="Coils"/>
    </source>
</evidence>
<dbReference type="InterPro" id="IPR027417">
    <property type="entry name" value="P-loop_NTPase"/>
</dbReference>
<keyword evidence="6 8" id="KW-0472">Membrane</keyword>